<evidence type="ECO:0000313" key="1">
    <source>
        <dbReference type="EMBL" id="WQH16255.1"/>
    </source>
</evidence>
<gene>
    <name evidence="1" type="ORF">SR882_10910</name>
</gene>
<evidence type="ECO:0008006" key="3">
    <source>
        <dbReference type="Google" id="ProtNLM"/>
    </source>
</evidence>
<keyword evidence="2" id="KW-1185">Reference proteome</keyword>
<evidence type="ECO:0000313" key="2">
    <source>
        <dbReference type="Proteomes" id="UP001327459"/>
    </source>
</evidence>
<proteinExistence type="predicted"/>
<sequence>MKFLRAMALPVLLMGCTPFQPVPPEFELWSRPGASSLDVKQALLECGKPSPHPTVGTYKAAFDLKSLDSRTNKYFITDLCMEQAGFKPRGRWAKEYCAWERYKDIAACKPNADVPKPTVERRLNSWWCRIHTDYEFCRDRAVNPAACDRNDHKHLPPECLP</sequence>
<name>A0ABZ0YVP7_9GAMM</name>
<organism evidence="1 2">
    <name type="scientific">Guyparkeria halophila</name>
    <dbReference type="NCBI Taxonomy" id="47960"/>
    <lineage>
        <taxon>Bacteria</taxon>
        <taxon>Pseudomonadati</taxon>
        <taxon>Pseudomonadota</taxon>
        <taxon>Gammaproteobacteria</taxon>
        <taxon>Chromatiales</taxon>
        <taxon>Thioalkalibacteraceae</taxon>
        <taxon>Guyparkeria</taxon>
    </lineage>
</organism>
<dbReference type="PROSITE" id="PS51257">
    <property type="entry name" value="PROKAR_LIPOPROTEIN"/>
    <property type="match status" value="1"/>
</dbReference>
<accession>A0ABZ0YVP7</accession>
<protein>
    <recommendedName>
        <fullName evidence="3">Lipoprotein</fullName>
    </recommendedName>
</protein>
<dbReference type="RefSeq" id="WP_322521254.1">
    <property type="nucleotide sequence ID" value="NZ_CP140153.1"/>
</dbReference>
<dbReference type="Proteomes" id="UP001327459">
    <property type="component" value="Chromosome"/>
</dbReference>
<dbReference type="EMBL" id="CP140153">
    <property type="protein sequence ID" value="WQH16255.1"/>
    <property type="molecule type" value="Genomic_DNA"/>
</dbReference>
<reference evidence="1 2" key="1">
    <citation type="submission" date="2023-11" db="EMBL/GenBank/DDBJ databases">
        <title>MicrobeMod: A computational toolkit for identifying prokaryotic methylation and restriction-modification with nanopore sequencing.</title>
        <authorList>
            <person name="Crits-Christoph A."/>
            <person name="Kang S.C."/>
            <person name="Lee H."/>
            <person name="Ostrov N."/>
        </authorList>
    </citation>
    <scope>NUCLEOTIDE SEQUENCE [LARGE SCALE GENOMIC DNA]</scope>
    <source>
        <strain evidence="1 2">ATCC 49870</strain>
    </source>
</reference>